<organism evidence="1 2">
    <name type="scientific">Canavalia gladiata</name>
    <name type="common">Sword bean</name>
    <name type="synonym">Dolichos gladiatus</name>
    <dbReference type="NCBI Taxonomy" id="3824"/>
    <lineage>
        <taxon>Eukaryota</taxon>
        <taxon>Viridiplantae</taxon>
        <taxon>Streptophyta</taxon>
        <taxon>Embryophyta</taxon>
        <taxon>Tracheophyta</taxon>
        <taxon>Spermatophyta</taxon>
        <taxon>Magnoliopsida</taxon>
        <taxon>eudicotyledons</taxon>
        <taxon>Gunneridae</taxon>
        <taxon>Pentapetalae</taxon>
        <taxon>rosids</taxon>
        <taxon>fabids</taxon>
        <taxon>Fabales</taxon>
        <taxon>Fabaceae</taxon>
        <taxon>Papilionoideae</taxon>
        <taxon>50 kb inversion clade</taxon>
        <taxon>NPAAA clade</taxon>
        <taxon>indigoferoid/millettioid clade</taxon>
        <taxon>Phaseoleae</taxon>
        <taxon>Canavalia</taxon>
    </lineage>
</organism>
<reference evidence="1 2" key="1">
    <citation type="submission" date="2024-01" db="EMBL/GenBank/DDBJ databases">
        <title>The genomes of 5 underutilized Papilionoideae crops provide insights into root nodulation and disease resistanc.</title>
        <authorList>
            <person name="Jiang F."/>
        </authorList>
    </citation>
    <scope>NUCLEOTIDE SEQUENCE [LARGE SCALE GENOMIC DNA]</scope>
    <source>
        <strain evidence="1">LVBAO_FW01</strain>
        <tissue evidence="1">Leaves</tissue>
    </source>
</reference>
<proteinExistence type="predicted"/>
<comment type="caution">
    <text evidence="1">The sequence shown here is derived from an EMBL/GenBank/DDBJ whole genome shotgun (WGS) entry which is preliminary data.</text>
</comment>
<keyword evidence="2" id="KW-1185">Reference proteome</keyword>
<gene>
    <name evidence="1" type="ORF">VNO77_04091</name>
</gene>
<dbReference type="AlphaFoldDB" id="A0AAN9MW13"/>
<dbReference type="Proteomes" id="UP001367508">
    <property type="component" value="Unassembled WGS sequence"/>
</dbReference>
<dbReference type="EMBL" id="JAYMYQ010000001">
    <property type="protein sequence ID" value="KAK7361994.1"/>
    <property type="molecule type" value="Genomic_DNA"/>
</dbReference>
<evidence type="ECO:0000313" key="1">
    <source>
        <dbReference type="EMBL" id="KAK7361994.1"/>
    </source>
</evidence>
<evidence type="ECO:0000313" key="2">
    <source>
        <dbReference type="Proteomes" id="UP001367508"/>
    </source>
</evidence>
<accession>A0AAN9MW13</accession>
<name>A0AAN9MW13_CANGL</name>
<sequence length="135" mass="14929">MAIPEVVIATPQRKDMLYFSTAAPASPDLVLCHEEAPKNGQASRFKAQHTHAPSHIPCGSHVDPGSLKAHARSHETHSSVINHVSFYISSSPILMRTPSLIINHVCLHIFVTLIESWRALHERLDHQGRAPCTCM</sequence>
<protein>
    <submittedName>
        <fullName evidence="1">Uncharacterized protein</fullName>
    </submittedName>
</protein>